<feature type="region of interest" description="Disordered" evidence="7">
    <location>
        <begin position="1"/>
        <end position="27"/>
    </location>
</feature>
<dbReference type="InterPro" id="IPR050560">
    <property type="entry name" value="MYB_TF"/>
</dbReference>
<dbReference type="FunFam" id="1.10.10.60:FF:000060">
    <property type="entry name" value="MYB transcription factor"/>
    <property type="match status" value="1"/>
</dbReference>
<sequence>MAMANVKSSASSVLEEPDRIKGPWSPEEDASLQKLVQKYGPRNWSLISKGIPGRSGKSCRLRWCNQLSPQVEHRPFTPAEDAAIVQAHAHHGNKWATIARSLPGRTDNAIKNHWNSTLRRRCQTTMIEEEENGVAEKPDEEISSFDGRKRSSNDFSNDGSLQEDNSSWEVDSKKLKKMGLRADDGSEVSYPSDSNQGPCGGRVLYKPVPVVSVFGSFNQAMAKPQETASSSASVDPPTSLSLSLPGLDPPTPSSKPQDKEKEREIQCVQSPPVFGYMRAEEAVEWMSAAVKSTVAQTLAPILNSPRGCRPLENVAPISNSNVNGDFLALMREMIAKEVQKYIYINQPFTNSYSMPMYTPLYPHPEFMGAGPPGGGFMRNVVLGGTHGNK</sequence>
<feature type="compositionally biased region" description="Polar residues" evidence="7">
    <location>
        <begin position="1"/>
        <end position="12"/>
    </location>
</feature>
<comment type="subcellular location">
    <subcellularLocation>
        <location evidence="1">Nucleus</location>
    </subcellularLocation>
</comment>
<dbReference type="PANTHER" id="PTHR45614">
    <property type="entry name" value="MYB PROTEIN-RELATED"/>
    <property type="match status" value="1"/>
</dbReference>
<evidence type="ECO:0000256" key="6">
    <source>
        <dbReference type="ARBA" id="ARBA00023242"/>
    </source>
</evidence>
<dbReference type="InterPro" id="IPR017930">
    <property type="entry name" value="Myb_dom"/>
</dbReference>
<dbReference type="SMR" id="A0A222UAI5"/>
<feature type="compositionally biased region" description="Low complexity" evidence="7">
    <location>
        <begin position="233"/>
        <end position="246"/>
    </location>
</feature>
<dbReference type="CDD" id="cd00167">
    <property type="entry name" value="SANT"/>
    <property type="match status" value="2"/>
</dbReference>
<dbReference type="GO" id="GO:0000978">
    <property type="term" value="F:RNA polymerase II cis-regulatory region sequence-specific DNA binding"/>
    <property type="evidence" value="ECO:0007669"/>
    <property type="project" value="TreeGrafter"/>
</dbReference>
<evidence type="ECO:0000256" key="7">
    <source>
        <dbReference type="SAM" id="MobiDB-lite"/>
    </source>
</evidence>
<evidence type="ECO:0000259" key="9">
    <source>
        <dbReference type="PROSITE" id="PS51294"/>
    </source>
</evidence>
<evidence type="ECO:0000256" key="2">
    <source>
        <dbReference type="ARBA" id="ARBA00022737"/>
    </source>
</evidence>
<feature type="compositionally biased region" description="Acidic residues" evidence="7">
    <location>
        <begin position="127"/>
        <end position="143"/>
    </location>
</feature>
<dbReference type="PROSITE" id="PS50090">
    <property type="entry name" value="MYB_LIKE"/>
    <property type="match status" value="2"/>
</dbReference>
<dbReference type="AlphaFoldDB" id="A0A222UAI5"/>
<dbReference type="Pfam" id="PF00249">
    <property type="entry name" value="Myb_DNA-binding"/>
    <property type="match status" value="2"/>
</dbReference>
<evidence type="ECO:0000256" key="4">
    <source>
        <dbReference type="ARBA" id="ARBA00023125"/>
    </source>
</evidence>
<reference evidence="10" key="1">
    <citation type="journal article" date="2017" name="Physiol. Mol. Biol. Plants">
        <title>Identification and expression analysis under abiotic stress of the R2R3-MYB genes in Ginkgo biloba L.</title>
        <authorList>
            <person name="Liu X."/>
            <person name="Yu W."/>
            <person name="Zhang X."/>
            <person name="Wang G."/>
            <person name="Cao F."/>
            <person name="Cheng H."/>
        </authorList>
    </citation>
    <scope>NUCLEOTIDE SEQUENCE</scope>
</reference>
<name>A0A222UAI5_GINBI</name>
<feature type="region of interest" description="Disordered" evidence="7">
    <location>
        <begin position="127"/>
        <end position="170"/>
    </location>
</feature>
<evidence type="ECO:0000256" key="5">
    <source>
        <dbReference type="ARBA" id="ARBA00023163"/>
    </source>
</evidence>
<dbReference type="PANTHER" id="PTHR45614:SF82">
    <property type="entry name" value="OS01G0977300 PROTEIN"/>
    <property type="match status" value="1"/>
</dbReference>
<keyword evidence="2" id="KW-0677">Repeat</keyword>
<dbReference type="GO" id="GO:0005634">
    <property type="term" value="C:nucleus"/>
    <property type="evidence" value="ECO:0007669"/>
    <property type="project" value="UniProtKB-SubCell"/>
</dbReference>
<keyword evidence="6" id="KW-0539">Nucleus</keyword>
<dbReference type="InterPro" id="IPR001005">
    <property type="entry name" value="SANT/Myb"/>
</dbReference>
<organism evidence="10">
    <name type="scientific">Ginkgo biloba</name>
    <name type="common">Ginkgo</name>
    <name type="synonym">Maidenhair tree</name>
    <dbReference type="NCBI Taxonomy" id="3311"/>
    <lineage>
        <taxon>Eukaryota</taxon>
        <taxon>Viridiplantae</taxon>
        <taxon>Streptophyta</taxon>
        <taxon>Embryophyta</taxon>
        <taxon>Tracheophyta</taxon>
        <taxon>Spermatophyta</taxon>
        <taxon>Ginkgoidae</taxon>
        <taxon>Ginkgoales</taxon>
        <taxon>Ginkgoaceae</taxon>
        <taxon>Ginkgo</taxon>
    </lineage>
</organism>
<feature type="domain" description="Myb-like" evidence="8">
    <location>
        <begin position="16"/>
        <end position="67"/>
    </location>
</feature>
<evidence type="ECO:0000313" key="10">
    <source>
        <dbReference type="EMBL" id="ASR18094.1"/>
    </source>
</evidence>
<evidence type="ECO:0000256" key="3">
    <source>
        <dbReference type="ARBA" id="ARBA00023015"/>
    </source>
</evidence>
<keyword evidence="5" id="KW-0804">Transcription</keyword>
<proteinExistence type="evidence at transcript level"/>
<feature type="domain" description="HTH myb-type" evidence="9">
    <location>
        <begin position="73"/>
        <end position="122"/>
    </location>
</feature>
<protein>
    <submittedName>
        <fullName evidence="10">R2R3MYB9</fullName>
    </submittedName>
</protein>
<evidence type="ECO:0000256" key="1">
    <source>
        <dbReference type="ARBA" id="ARBA00004123"/>
    </source>
</evidence>
<evidence type="ECO:0000259" key="8">
    <source>
        <dbReference type="PROSITE" id="PS50090"/>
    </source>
</evidence>
<feature type="domain" description="HTH myb-type" evidence="9">
    <location>
        <begin position="16"/>
        <end position="71"/>
    </location>
</feature>
<feature type="compositionally biased region" description="Polar residues" evidence="7">
    <location>
        <begin position="153"/>
        <end position="169"/>
    </location>
</feature>
<dbReference type="SUPFAM" id="SSF46689">
    <property type="entry name" value="Homeodomain-like"/>
    <property type="match status" value="1"/>
</dbReference>
<gene>
    <name evidence="10" type="primary">R2R3MYB9</name>
</gene>
<keyword evidence="3" id="KW-0805">Transcription regulation</keyword>
<dbReference type="PROSITE" id="PS51294">
    <property type="entry name" value="HTH_MYB"/>
    <property type="match status" value="2"/>
</dbReference>
<keyword evidence="4" id="KW-0238">DNA-binding</keyword>
<dbReference type="EMBL" id="KY703720">
    <property type="protein sequence ID" value="ASR18094.1"/>
    <property type="molecule type" value="mRNA"/>
</dbReference>
<feature type="domain" description="Myb-like" evidence="8">
    <location>
        <begin position="68"/>
        <end position="118"/>
    </location>
</feature>
<feature type="region of interest" description="Disordered" evidence="7">
    <location>
        <begin position="226"/>
        <end position="264"/>
    </location>
</feature>
<dbReference type="GO" id="GO:0000981">
    <property type="term" value="F:DNA-binding transcription factor activity, RNA polymerase II-specific"/>
    <property type="evidence" value="ECO:0007669"/>
    <property type="project" value="TreeGrafter"/>
</dbReference>
<accession>A0A222UAI5</accession>
<dbReference type="InterPro" id="IPR009057">
    <property type="entry name" value="Homeodomain-like_sf"/>
</dbReference>
<dbReference type="SMART" id="SM00717">
    <property type="entry name" value="SANT"/>
    <property type="match status" value="2"/>
</dbReference>
<dbReference type="Gene3D" id="1.10.10.60">
    <property type="entry name" value="Homeodomain-like"/>
    <property type="match status" value="2"/>
</dbReference>